<dbReference type="PROSITE" id="PS50011">
    <property type="entry name" value="PROTEIN_KINASE_DOM"/>
    <property type="match status" value="1"/>
</dbReference>
<dbReference type="Pfam" id="PF00069">
    <property type="entry name" value="Pkinase"/>
    <property type="match status" value="2"/>
</dbReference>
<dbReference type="EMBL" id="MIKG01000013">
    <property type="protein sequence ID" value="RAO70728.1"/>
    <property type="molecule type" value="Genomic_DNA"/>
</dbReference>
<reference evidence="8 9" key="1">
    <citation type="journal article" date="2017" name="Biotechnol. Biofuels">
        <title>Differential beta-glucosidase expression as a function of carbon source availability in Talaromyces amestolkiae: a genomic and proteomic approach.</title>
        <authorList>
            <person name="de Eugenio L.I."/>
            <person name="Mendez-Liter J.A."/>
            <person name="Nieto-Dominguez M."/>
            <person name="Alonso L."/>
            <person name="Gil-Munoz J."/>
            <person name="Barriuso J."/>
            <person name="Prieto A."/>
            <person name="Martinez M.J."/>
        </authorList>
    </citation>
    <scope>NUCLEOTIDE SEQUENCE [LARGE SCALE GENOMIC DNA]</scope>
    <source>
        <strain evidence="8 9">CIB</strain>
    </source>
</reference>
<evidence type="ECO:0000256" key="5">
    <source>
        <dbReference type="PROSITE-ProRule" id="PRU10141"/>
    </source>
</evidence>
<dbReference type="PANTHER" id="PTHR43658:SF8">
    <property type="entry name" value="17-BETA-HYDROXYSTEROID DEHYDROGENASE 14-RELATED"/>
    <property type="match status" value="1"/>
</dbReference>
<protein>
    <recommendedName>
        <fullName evidence="7">Protein kinase domain-containing protein</fullName>
    </recommendedName>
</protein>
<dbReference type="PROSITE" id="PS00061">
    <property type="entry name" value="ADH_SHORT"/>
    <property type="match status" value="1"/>
</dbReference>
<feature type="binding site" evidence="5">
    <location>
        <position position="894"/>
    </location>
    <ligand>
        <name>ATP</name>
        <dbReference type="ChEBI" id="CHEBI:30616"/>
    </ligand>
</feature>
<dbReference type="PROSITE" id="PS00107">
    <property type="entry name" value="PROTEIN_KINASE_ATP"/>
    <property type="match status" value="1"/>
</dbReference>
<keyword evidence="1 5" id="KW-0547">Nucleotide-binding</keyword>
<keyword evidence="2 5" id="KW-0067">ATP-binding</keyword>
<proteinExistence type="predicted"/>
<evidence type="ECO:0000256" key="2">
    <source>
        <dbReference type="ARBA" id="ARBA00022840"/>
    </source>
</evidence>
<dbReference type="GO" id="GO:0005524">
    <property type="term" value="F:ATP binding"/>
    <property type="evidence" value="ECO:0007669"/>
    <property type="project" value="UniProtKB-UniRule"/>
</dbReference>
<dbReference type="RefSeq" id="XP_040735244.1">
    <property type="nucleotide sequence ID" value="XM_040879360.1"/>
</dbReference>
<dbReference type="Pfam" id="PF00106">
    <property type="entry name" value="adh_short"/>
    <property type="match status" value="1"/>
</dbReference>
<dbReference type="Gene3D" id="1.10.510.10">
    <property type="entry name" value="Transferase(Phosphotransferase) domain 1"/>
    <property type="match status" value="1"/>
</dbReference>
<dbReference type="GO" id="GO:0004672">
    <property type="term" value="F:protein kinase activity"/>
    <property type="evidence" value="ECO:0007669"/>
    <property type="project" value="InterPro"/>
</dbReference>
<dbReference type="Gene3D" id="3.40.50.720">
    <property type="entry name" value="NAD(P)-binding Rossmann-like Domain"/>
    <property type="match status" value="1"/>
</dbReference>
<evidence type="ECO:0000256" key="4">
    <source>
        <dbReference type="ARBA" id="ARBA00023002"/>
    </source>
</evidence>
<dbReference type="STRING" id="1196081.A0A364L4J4"/>
<feature type="region of interest" description="Disordered" evidence="6">
    <location>
        <begin position="595"/>
        <end position="620"/>
    </location>
</feature>
<evidence type="ECO:0000256" key="6">
    <source>
        <dbReference type="SAM" id="MobiDB-lite"/>
    </source>
</evidence>
<evidence type="ECO:0000313" key="9">
    <source>
        <dbReference type="Proteomes" id="UP000249363"/>
    </source>
</evidence>
<feature type="compositionally biased region" description="Acidic residues" evidence="6">
    <location>
        <begin position="603"/>
        <end position="612"/>
    </location>
</feature>
<gene>
    <name evidence="8" type="ORF">BHQ10_006740</name>
</gene>
<dbReference type="PANTHER" id="PTHR43658">
    <property type="entry name" value="SHORT-CHAIN DEHYDROGENASE/REDUCTASE"/>
    <property type="match status" value="1"/>
</dbReference>
<keyword evidence="3" id="KW-0521">NADP</keyword>
<dbReference type="OrthoDB" id="1405469at2759"/>
<dbReference type="InterPro" id="IPR008271">
    <property type="entry name" value="Ser/Thr_kinase_AS"/>
</dbReference>
<dbReference type="Proteomes" id="UP000249363">
    <property type="component" value="Unassembled WGS sequence"/>
</dbReference>
<accession>A0A364L4J4</accession>
<dbReference type="InterPro" id="IPR021858">
    <property type="entry name" value="Fun_TF"/>
</dbReference>
<dbReference type="InterPro" id="IPR017441">
    <property type="entry name" value="Protein_kinase_ATP_BS"/>
</dbReference>
<evidence type="ECO:0000256" key="3">
    <source>
        <dbReference type="ARBA" id="ARBA00022857"/>
    </source>
</evidence>
<feature type="region of interest" description="Disordered" evidence="6">
    <location>
        <begin position="303"/>
        <end position="334"/>
    </location>
</feature>
<dbReference type="GO" id="GO:0016491">
    <property type="term" value="F:oxidoreductase activity"/>
    <property type="evidence" value="ECO:0007669"/>
    <property type="project" value="UniProtKB-KW"/>
</dbReference>
<organism evidence="8 9">
    <name type="scientific">Talaromyces amestolkiae</name>
    <dbReference type="NCBI Taxonomy" id="1196081"/>
    <lineage>
        <taxon>Eukaryota</taxon>
        <taxon>Fungi</taxon>
        <taxon>Dikarya</taxon>
        <taxon>Ascomycota</taxon>
        <taxon>Pezizomycotina</taxon>
        <taxon>Eurotiomycetes</taxon>
        <taxon>Eurotiomycetidae</taxon>
        <taxon>Eurotiales</taxon>
        <taxon>Trichocomaceae</taxon>
        <taxon>Talaromyces</taxon>
        <taxon>Talaromyces sect. Talaromyces</taxon>
    </lineage>
</organism>
<sequence length="1361" mass="149416">MKPAGRTFIISGGCSGLGLATARDLHQAGAYVALLDVNADAGSAVIQQLGEQRAKFWQADVTDTSSLETAVNSTAEWIKQTGSVLAGVVAAAGVGLPAKIYDARTESPVAMSSIDFVLNINIRGTIDLIRLSVPHMVKNSPLTEDGERGVIIMVSSAAAFDGQPGQVAYAASKGAVASMTLPLARDLARHGIRAVTIAPSLFDSAMTRQLPDKARKSLERVMEFPVRAGNPEEFSSLVMQSVTNSMLNGTVLRLDGAMRMPMAPGFSGRRKIPFIDDRSTLHNIDCAYSVSPVKSRLLAQNLATQPSASSATPDESTLLTTENGMSSNTTSPSIVSAESDPLLILDPRRDGSLPADLHLRDLELMHHYCLESYKSISQDDAFAQPFQKEVPKIALSHPFLMHGVLALSALHLAYLNKNGDRVNEYDELAAGHQTLALALFRKELDNITPSNSAALFVFSSIATVLAFASPQISGMHSLSPIDEMLQISTLCRGIAEILQTSRGWLENSSDSWVTDMLSSRKRSSKMQSPPADIEAKLAPVYKLNADLTRTGLNIQEAVACEEAISELSHVFQRLNSGYQDLRLYVNMSMFRSAADISSSDPESSSEESDNDSLPEIHVGAGQPTDAAASLDELLLDDYDLPTPGRLGQDNILGGALDLDADGHASVMTSALLEFFCLTRAAEFLNAQPRSFGRFTRDSPEVKQLAKQMFRYKSQFLSTHGIVAGGIEDDDWERIRQYYRDNLDILGNAVIGDAKVDISSERPTSREGDIEFARPALTKSQSLISTTTKIYQAAIEPGPSSSSHWNVQKRNPGPPVNQGHSESFLHLNNLLRAPQVPVGEPGTMALVSTKFEPTIDHGSRYASEFLEVKLLGRGSFGQVYEARHHVDGQSYAVKKIPLSKWRLEMLQQEGVQHLEHILKEIRTLARLEHKNVVRYFGAWVEERHALPETAPSDPAENLHIGLEPSEEKHDPAEEDQSFGIVFGLSSNDGEHDDDNKSDSHSHGTSAWSNSRPRRDSRFTNASSLSKKSTILSSGDYDDEDVESIQRNFSIPKAGVLSHDYTSTSDFTGTDIFTNDMSEDPSKFQLARRDKTTQNQTVVLHIQMSLHPLTLSTFLNPKHRSTSACHCFHLLPSLRILLGILSGVEYLHSKGIVHRDLKPANIFLSVREDDESGCHSCRGVNDQPIRNQYRPRIGDFGLVADISHCAETTVTSGVVAVQTGQSPRRRLRHVGTEFYCPPRPGSASNLDSSQYSIDEKLDVFALGVILFELLYRLSTKMERQLVLSELTRRGLRDGTVRMPHDFEDKIECGRVKLVNGISVAESLSTCIQGMLHPDSHRRWSCKDVRKSLQEIVCMIENEPSLRD</sequence>
<keyword evidence="4" id="KW-0560">Oxidoreductase</keyword>
<feature type="domain" description="Protein kinase" evidence="7">
    <location>
        <begin position="864"/>
        <end position="1350"/>
    </location>
</feature>
<dbReference type="PROSITE" id="PS00108">
    <property type="entry name" value="PROTEIN_KINASE_ST"/>
    <property type="match status" value="1"/>
</dbReference>
<evidence type="ECO:0000256" key="1">
    <source>
        <dbReference type="ARBA" id="ARBA00022741"/>
    </source>
</evidence>
<dbReference type="InterPro" id="IPR002347">
    <property type="entry name" value="SDR_fam"/>
</dbReference>
<dbReference type="SMART" id="SM00220">
    <property type="entry name" value="S_TKc"/>
    <property type="match status" value="1"/>
</dbReference>
<dbReference type="Pfam" id="PF11951">
    <property type="entry name" value="Fungal_trans_2"/>
    <property type="match status" value="1"/>
</dbReference>
<comment type="caution">
    <text evidence="8">The sequence shown here is derived from an EMBL/GenBank/DDBJ whole genome shotgun (WGS) entry which is preliminary data.</text>
</comment>
<dbReference type="InterPro" id="IPR036291">
    <property type="entry name" value="NAD(P)-bd_dom_sf"/>
</dbReference>
<feature type="region of interest" description="Disordered" evidence="6">
    <location>
        <begin position="981"/>
        <end position="1023"/>
    </location>
</feature>
<name>A0A364L4J4_TALAM</name>
<keyword evidence="9" id="KW-1185">Reference proteome</keyword>
<dbReference type="SUPFAM" id="SSF56112">
    <property type="entry name" value="Protein kinase-like (PK-like)"/>
    <property type="match status" value="1"/>
</dbReference>
<evidence type="ECO:0000313" key="8">
    <source>
        <dbReference type="EMBL" id="RAO70728.1"/>
    </source>
</evidence>
<dbReference type="InterPro" id="IPR011009">
    <property type="entry name" value="Kinase-like_dom_sf"/>
</dbReference>
<dbReference type="SUPFAM" id="SSF51735">
    <property type="entry name" value="NAD(P)-binding Rossmann-fold domains"/>
    <property type="match status" value="1"/>
</dbReference>
<dbReference type="Gene3D" id="3.30.200.20">
    <property type="entry name" value="Phosphorylase Kinase, domain 1"/>
    <property type="match status" value="1"/>
</dbReference>
<evidence type="ECO:0000259" key="7">
    <source>
        <dbReference type="PROSITE" id="PS50011"/>
    </source>
</evidence>
<dbReference type="GeneID" id="63795956"/>
<dbReference type="InterPro" id="IPR000719">
    <property type="entry name" value="Prot_kinase_dom"/>
</dbReference>
<dbReference type="InterPro" id="IPR020904">
    <property type="entry name" value="Sc_DH/Rdtase_CS"/>
</dbReference>
<dbReference type="PRINTS" id="PR00081">
    <property type="entry name" value="GDHRDH"/>
</dbReference>